<keyword evidence="3" id="KW-1185">Reference proteome</keyword>
<dbReference type="AlphaFoldDB" id="A0AAD5UNW1"/>
<proteinExistence type="predicted"/>
<feature type="compositionally biased region" description="Basic and acidic residues" evidence="1">
    <location>
        <begin position="109"/>
        <end position="127"/>
    </location>
</feature>
<feature type="compositionally biased region" description="Basic and acidic residues" evidence="1">
    <location>
        <begin position="184"/>
        <end position="201"/>
    </location>
</feature>
<reference evidence="2" key="1">
    <citation type="submission" date="2020-05" db="EMBL/GenBank/DDBJ databases">
        <title>Phylogenomic resolution of chytrid fungi.</title>
        <authorList>
            <person name="Stajich J.E."/>
            <person name="Amses K."/>
            <person name="Simmons R."/>
            <person name="Seto K."/>
            <person name="Myers J."/>
            <person name="Bonds A."/>
            <person name="Quandt C.A."/>
            <person name="Barry K."/>
            <person name="Liu P."/>
            <person name="Grigoriev I."/>
            <person name="Longcore J.E."/>
            <person name="James T.Y."/>
        </authorList>
    </citation>
    <scope>NUCLEOTIDE SEQUENCE</scope>
    <source>
        <strain evidence="2">PLAUS21</strain>
    </source>
</reference>
<gene>
    <name evidence="2" type="ORF">HK103_000608</name>
</gene>
<feature type="region of interest" description="Disordered" evidence="1">
    <location>
        <begin position="156"/>
        <end position="201"/>
    </location>
</feature>
<evidence type="ECO:0000256" key="1">
    <source>
        <dbReference type="SAM" id="MobiDB-lite"/>
    </source>
</evidence>
<evidence type="ECO:0000313" key="2">
    <source>
        <dbReference type="EMBL" id="KAJ3260466.1"/>
    </source>
</evidence>
<name>A0AAD5UNW1_9FUNG</name>
<evidence type="ECO:0000313" key="3">
    <source>
        <dbReference type="Proteomes" id="UP001210925"/>
    </source>
</evidence>
<accession>A0AAD5UNW1</accession>
<dbReference type="EMBL" id="JADGKB010000011">
    <property type="protein sequence ID" value="KAJ3260466.1"/>
    <property type="molecule type" value="Genomic_DNA"/>
</dbReference>
<sequence length="201" mass="23560">MPSGFPRRMNLRPLRHRRPPIPDFIEHSYIGGLTHYIIQVNILVTQQFLLRRLDASGNRTYPASQEALEALQKFPHLSEKRRKKHKLCVVCQEEFPQGPYPETTSSSEQKQDNEPESTEGEKTEINYEEIVRMPCHHISTNDEEYNEGILNRMKDRNEKLKNEIDTDDEDEPENIPSSLKRKRSCSEEVSQKKIKVSEEEK</sequence>
<comment type="caution">
    <text evidence="2">The sequence shown here is derived from an EMBL/GenBank/DDBJ whole genome shotgun (WGS) entry which is preliminary data.</text>
</comment>
<organism evidence="2 3">
    <name type="scientific">Boothiomyces macroporosus</name>
    <dbReference type="NCBI Taxonomy" id="261099"/>
    <lineage>
        <taxon>Eukaryota</taxon>
        <taxon>Fungi</taxon>
        <taxon>Fungi incertae sedis</taxon>
        <taxon>Chytridiomycota</taxon>
        <taxon>Chytridiomycota incertae sedis</taxon>
        <taxon>Chytridiomycetes</taxon>
        <taxon>Rhizophydiales</taxon>
        <taxon>Terramycetaceae</taxon>
        <taxon>Boothiomyces</taxon>
    </lineage>
</organism>
<dbReference type="Proteomes" id="UP001210925">
    <property type="component" value="Unassembled WGS sequence"/>
</dbReference>
<feature type="region of interest" description="Disordered" evidence="1">
    <location>
        <begin position="98"/>
        <end position="127"/>
    </location>
</feature>
<protein>
    <submittedName>
        <fullName evidence="2">Uncharacterized protein</fullName>
    </submittedName>
</protein>